<feature type="transmembrane region" description="Helical" evidence="1">
    <location>
        <begin position="44"/>
        <end position="64"/>
    </location>
</feature>
<reference evidence="2 3" key="1">
    <citation type="journal article" date="2016" name="Nat. Commun.">
        <title>Thousands of microbial genomes shed light on interconnected biogeochemical processes in an aquifer system.</title>
        <authorList>
            <person name="Anantharaman K."/>
            <person name="Brown C.T."/>
            <person name="Hug L.A."/>
            <person name="Sharon I."/>
            <person name="Castelle C.J."/>
            <person name="Probst A.J."/>
            <person name="Thomas B.C."/>
            <person name="Singh A."/>
            <person name="Wilkins M.J."/>
            <person name="Karaoz U."/>
            <person name="Brodie E.L."/>
            <person name="Williams K.H."/>
            <person name="Hubbard S.S."/>
            <person name="Banfield J.F."/>
        </authorList>
    </citation>
    <scope>NUCLEOTIDE SEQUENCE [LARGE SCALE GENOMIC DNA]</scope>
</reference>
<dbReference type="Proteomes" id="UP000178401">
    <property type="component" value="Unassembled WGS sequence"/>
</dbReference>
<accession>A0A1F7XPH2</accession>
<dbReference type="EMBL" id="MGFY01000012">
    <property type="protein sequence ID" value="OGM16921.1"/>
    <property type="molecule type" value="Genomic_DNA"/>
</dbReference>
<evidence type="ECO:0000256" key="1">
    <source>
        <dbReference type="SAM" id="Phobius"/>
    </source>
</evidence>
<protein>
    <submittedName>
        <fullName evidence="2">Uncharacterized protein</fullName>
    </submittedName>
</protein>
<dbReference type="AlphaFoldDB" id="A0A1F7XPH2"/>
<gene>
    <name evidence="2" type="ORF">A2V55_00900</name>
</gene>
<name>A0A1F7XPH2_9BACT</name>
<evidence type="ECO:0000313" key="2">
    <source>
        <dbReference type="EMBL" id="OGM16921.1"/>
    </source>
</evidence>
<proteinExistence type="predicted"/>
<keyword evidence="1" id="KW-0812">Transmembrane</keyword>
<keyword evidence="1" id="KW-1133">Transmembrane helix</keyword>
<evidence type="ECO:0000313" key="3">
    <source>
        <dbReference type="Proteomes" id="UP000178401"/>
    </source>
</evidence>
<feature type="transmembrane region" description="Helical" evidence="1">
    <location>
        <begin position="20"/>
        <end position="38"/>
    </location>
</feature>
<comment type="caution">
    <text evidence="2">The sequence shown here is derived from an EMBL/GenBank/DDBJ whole genome shotgun (WGS) entry which is preliminary data.</text>
</comment>
<sequence>METSESGKKEFYKGQNIVMIFKGLIPIILLASGITLLALRITGWSLILGLPITVIGVVFLIAVYDDIVSRIVGRIPEEPELTVCSICGETTPKLLGIAGEDTICVNCKRKIERGIKTTS</sequence>
<organism evidence="2 3">
    <name type="scientific">Candidatus Woesebacteria bacterium RBG_19FT_COMBO_37_29</name>
    <dbReference type="NCBI Taxonomy" id="1802486"/>
    <lineage>
        <taxon>Bacteria</taxon>
        <taxon>Candidatus Woeseibacteriota</taxon>
    </lineage>
</organism>
<keyword evidence="1" id="KW-0472">Membrane</keyword>